<dbReference type="EMBL" id="FQZM01000011">
    <property type="protein sequence ID" value="SHI76962.1"/>
    <property type="molecule type" value="Genomic_DNA"/>
</dbReference>
<dbReference type="STRING" id="1121432.SAMN02745219_01008"/>
<evidence type="ECO:0000256" key="1">
    <source>
        <dbReference type="ARBA" id="ARBA00004651"/>
    </source>
</evidence>
<dbReference type="PANTHER" id="PTHR30106">
    <property type="entry name" value="INNER MEMBRANE PROTEIN YEIH-RELATED"/>
    <property type="match status" value="1"/>
</dbReference>
<proteinExistence type="inferred from homology"/>
<evidence type="ECO:0000256" key="8">
    <source>
        <dbReference type="SAM" id="Phobius"/>
    </source>
</evidence>
<feature type="transmembrane region" description="Helical" evidence="8">
    <location>
        <begin position="168"/>
        <end position="187"/>
    </location>
</feature>
<feature type="region of interest" description="Disordered" evidence="7">
    <location>
        <begin position="1"/>
        <end position="21"/>
    </location>
</feature>
<keyword evidence="4 8" id="KW-0812">Transmembrane</keyword>
<evidence type="ECO:0000256" key="6">
    <source>
        <dbReference type="ARBA" id="ARBA00023136"/>
    </source>
</evidence>
<comment type="similarity">
    <text evidence="2">Belongs to the UPF0324 family.</text>
</comment>
<accession>A0A1M6DUS0</accession>
<dbReference type="AlphaFoldDB" id="A0A1M6DUS0"/>
<feature type="transmembrane region" description="Helical" evidence="8">
    <location>
        <begin position="251"/>
        <end position="272"/>
    </location>
</feature>
<dbReference type="Pfam" id="PF03601">
    <property type="entry name" value="Cons_hypoth698"/>
    <property type="match status" value="1"/>
</dbReference>
<evidence type="ECO:0000256" key="3">
    <source>
        <dbReference type="ARBA" id="ARBA00022475"/>
    </source>
</evidence>
<feature type="transmembrane region" description="Helical" evidence="8">
    <location>
        <begin position="224"/>
        <end position="245"/>
    </location>
</feature>
<gene>
    <name evidence="9" type="ORF">SAMN02745219_01008</name>
</gene>
<evidence type="ECO:0000256" key="2">
    <source>
        <dbReference type="ARBA" id="ARBA00007977"/>
    </source>
</evidence>
<feature type="transmembrane region" description="Helical" evidence="8">
    <location>
        <begin position="433"/>
        <end position="459"/>
    </location>
</feature>
<feature type="transmembrane region" description="Helical" evidence="8">
    <location>
        <begin position="35"/>
        <end position="61"/>
    </location>
</feature>
<dbReference type="PANTHER" id="PTHR30106:SF1">
    <property type="entry name" value="UPF0324 MEMBRANE PROTEIN FN0533"/>
    <property type="match status" value="1"/>
</dbReference>
<name>A0A1M6DUS0_9FIRM</name>
<evidence type="ECO:0000313" key="9">
    <source>
        <dbReference type="EMBL" id="SHI76962.1"/>
    </source>
</evidence>
<protein>
    <submittedName>
        <fullName evidence="9">Conserved hypothetical integral membrane protein</fullName>
    </submittedName>
</protein>
<keyword evidence="3" id="KW-1003">Cell membrane</keyword>
<feature type="transmembrane region" description="Helical" evidence="8">
    <location>
        <begin position="193"/>
        <end position="212"/>
    </location>
</feature>
<evidence type="ECO:0000256" key="7">
    <source>
        <dbReference type="SAM" id="MobiDB-lite"/>
    </source>
</evidence>
<feature type="transmembrane region" description="Helical" evidence="8">
    <location>
        <begin position="81"/>
        <end position="102"/>
    </location>
</feature>
<dbReference type="GO" id="GO:0005886">
    <property type="term" value="C:plasma membrane"/>
    <property type="evidence" value="ECO:0007669"/>
    <property type="project" value="UniProtKB-SubCell"/>
</dbReference>
<feature type="transmembrane region" description="Helical" evidence="8">
    <location>
        <begin position="109"/>
        <end position="129"/>
    </location>
</feature>
<feature type="transmembrane region" description="Helical" evidence="8">
    <location>
        <begin position="324"/>
        <end position="341"/>
    </location>
</feature>
<feature type="transmembrane region" description="Helical" evidence="8">
    <location>
        <begin position="362"/>
        <end position="383"/>
    </location>
</feature>
<comment type="subcellular location">
    <subcellularLocation>
        <location evidence="1">Cell membrane</location>
        <topology evidence="1">Multi-pass membrane protein</topology>
    </subcellularLocation>
</comment>
<sequence length="461" mass="49940">MNGHAQTAEMKAGAGTPAVPQPHGWSDLWKKEDYWAIWMGLGVVLAALIFFYAGSSIKPIAVAPPTWVDFSEVSKHFAAKWTWYAGLYVLFIALFTISSAVMGFKAGEFIPGFTILFVISTVILVVGSWKTAIDLNLEPPLLALLLGMIVSNVFKLPKWLDTTFRTEFYVKTGIVLLGATLPFTLIIQAGPVAFLQATIVAVATFLTIFFAATRLFGLDRRFGATLAAGGSICGVSACIALGGAVKAKKEHVSIGISLVVIWAIIMIIVLPLAAKAMGMPPGIAGAWIGTSEFADAAGFAAAAAIGDEAAIRSFTLMKVVGRDIWIGLWSLIMAIIACTVWERSCSAGQGEKVNAMEIWWRFPKFVIGFFLASLIMTFVAMQFSPVEFKKVLTPEVIGPIKTLRTWTFVFTFLSIGFTTRFRELTAFGWKPLAAFTLGVAVNVPLGYILSVLIFGNYWAKI</sequence>
<evidence type="ECO:0000313" key="10">
    <source>
        <dbReference type="Proteomes" id="UP000184529"/>
    </source>
</evidence>
<keyword evidence="6 8" id="KW-0472">Membrane</keyword>
<reference evidence="10" key="1">
    <citation type="submission" date="2016-11" db="EMBL/GenBank/DDBJ databases">
        <authorList>
            <person name="Varghese N."/>
            <person name="Submissions S."/>
        </authorList>
    </citation>
    <scope>NUCLEOTIDE SEQUENCE [LARGE SCALE GENOMIC DNA]</scope>
    <source>
        <strain evidence="10">DSM 16057</strain>
    </source>
</reference>
<dbReference type="InterPro" id="IPR018383">
    <property type="entry name" value="UPF0324_pro"/>
</dbReference>
<keyword evidence="5 8" id="KW-1133">Transmembrane helix</keyword>
<keyword evidence="10" id="KW-1185">Reference proteome</keyword>
<evidence type="ECO:0000256" key="5">
    <source>
        <dbReference type="ARBA" id="ARBA00022989"/>
    </source>
</evidence>
<organism evidence="9 10">
    <name type="scientific">Desulfofundulus thermosubterraneus DSM 16057</name>
    <dbReference type="NCBI Taxonomy" id="1121432"/>
    <lineage>
        <taxon>Bacteria</taxon>
        <taxon>Bacillati</taxon>
        <taxon>Bacillota</taxon>
        <taxon>Clostridia</taxon>
        <taxon>Eubacteriales</taxon>
        <taxon>Peptococcaceae</taxon>
        <taxon>Desulfofundulus</taxon>
    </lineage>
</organism>
<dbReference type="Proteomes" id="UP000184529">
    <property type="component" value="Unassembled WGS sequence"/>
</dbReference>
<evidence type="ECO:0000256" key="4">
    <source>
        <dbReference type="ARBA" id="ARBA00022692"/>
    </source>
</evidence>
<feature type="transmembrane region" description="Helical" evidence="8">
    <location>
        <begin position="141"/>
        <end position="156"/>
    </location>
</feature>